<gene>
    <name evidence="1" type="ORF">L6452_00150</name>
</gene>
<protein>
    <submittedName>
        <fullName evidence="1">Uncharacterized protein</fullName>
    </submittedName>
</protein>
<organism evidence="1 2">
    <name type="scientific">Arctium lappa</name>
    <name type="common">Greater burdock</name>
    <name type="synonym">Lappa major</name>
    <dbReference type="NCBI Taxonomy" id="4217"/>
    <lineage>
        <taxon>Eukaryota</taxon>
        <taxon>Viridiplantae</taxon>
        <taxon>Streptophyta</taxon>
        <taxon>Embryophyta</taxon>
        <taxon>Tracheophyta</taxon>
        <taxon>Spermatophyta</taxon>
        <taxon>Magnoliopsida</taxon>
        <taxon>eudicotyledons</taxon>
        <taxon>Gunneridae</taxon>
        <taxon>Pentapetalae</taxon>
        <taxon>asterids</taxon>
        <taxon>campanulids</taxon>
        <taxon>Asterales</taxon>
        <taxon>Asteraceae</taxon>
        <taxon>Carduoideae</taxon>
        <taxon>Cardueae</taxon>
        <taxon>Arctiinae</taxon>
        <taxon>Arctium</taxon>
    </lineage>
</organism>
<name>A0ACB9FD68_ARCLA</name>
<accession>A0ACB9FD68</accession>
<evidence type="ECO:0000313" key="2">
    <source>
        <dbReference type="Proteomes" id="UP001055879"/>
    </source>
</evidence>
<reference evidence="1 2" key="2">
    <citation type="journal article" date="2022" name="Mol. Ecol. Resour.">
        <title>The genomes of chicory, endive, great burdock and yacon provide insights into Asteraceae paleo-polyploidization history and plant inulin production.</title>
        <authorList>
            <person name="Fan W."/>
            <person name="Wang S."/>
            <person name="Wang H."/>
            <person name="Wang A."/>
            <person name="Jiang F."/>
            <person name="Liu H."/>
            <person name="Zhao H."/>
            <person name="Xu D."/>
            <person name="Zhang Y."/>
        </authorList>
    </citation>
    <scope>NUCLEOTIDE SEQUENCE [LARGE SCALE GENOMIC DNA]</scope>
    <source>
        <strain evidence="2">cv. Niubang</strain>
    </source>
</reference>
<comment type="caution">
    <text evidence="1">The sequence shown here is derived from an EMBL/GenBank/DDBJ whole genome shotgun (WGS) entry which is preliminary data.</text>
</comment>
<dbReference type="EMBL" id="CM042047">
    <property type="protein sequence ID" value="KAI3769054.1"/>
    <property type="molecule type" value="Genomic_DNA"/>
</dbReference>
<proteinExistence type="predicted"/>
<evidence type="ECO:0000313" key="1">
    <source>
        <dbReference type="EMBL" id="KAI3769054.1"/>
    </source>
</evidence>
<dbReference type="Proteomes" id="UP001055879">
    <property type="component" value="Linkage Group LG01"/>
</dbReference>
<reference evidence="2" key="1">
    <citation type="journal article" date="2022" name="Mol. Ecol. Resour.">
        <title>The genomes of chicory, endive, great burdock and yacon provide insights into Asteraceae palaeo-polyploidization history and plant inulin production.</title>
        <authorList>
            <person name="Fan W."/>
            <person name="Wang S."/>
            <person name="Wang H."/>
            <person name="Wang A."/>
            <person name="Jiang F."/>
            <person name="Liu H."/>
            <person name="Zhao H."/>
            <person name="Xu D."/>
            <person name="Zhang Y."/>
        </authorList>
    </citation>
    <scope>NUCLEOTIDE SEQUENCE [LARGE SCALE GENOMIC DNA]</scope>
    <source>
        <strain evidence="2">cv. Niubang</strain>
    </source>
</reference>
<sequence>MGVLTVITVAGGVDNLLRHPSSTSKRFTGNKPKVFNVGLEGFFAKSVAPTAGSTTGVLIPKTEEAEKTEMIPSIKRSNSTPESVSDDVHIPAIRKFFRDKTEE</sequence>
<keyword evidence="2" id="KW-1185">Reference proteome</keyword>